<comment type="similarity">
    <text evidence="2 9">Belongs to the NAPRTase family.</text>
</comment>
<dbReference type="InterPro" id="IPR041525">
    <property type="entry name" value="N/Namide_PRibTrfase"/>
</dbReference>
<feature type="domain" description="Nicotinate phosphoribosyltransferase N-terminal" evidence="11">
    <location>
        <begin position="11"/>
        <end position="131"/>
    </location>
</feature>
<dbReference type="PIRSF" id="PIRSF000484">
    <property type="entry name" value="NAPRT"/>
    <property type="match status" value="1"/>
</dbReference>
<evidence type="ECO:0000313" key="13">
    <source>
        <dbReference type="EMBL" id="RUO77991.1"/>
    </source>
</evidence>
<protein>
    <recommendedName>
        <fullName evidence="3 9">Nicotinate phosphoribosyltransferase</fullName>
        <ecNumber evidence="3 9">6.3.4.21</ecNumber>
    </recommendedName>
</protein>
<feature type="domain" description="Nicotinate/nicotinamide phosphoribosyltransferase" evidence="10">
    <location>
        <begin position="155"/>
        <end position="358"/>
    </location>
</feature>
<keyword evidence="13" id="KW-0328">Glycosyltransferase</keyword>
<dbReference type="GO" id="GO:0034355">
    <property type="term" value="P:NAD+ biosynthetic process via the salvage pathway"/>
    <property type="evidence" value="ECO:0007669"/>
    <property type="project" value="UniProtKB-ARBA"/>
</dbReference>
<dbReference type="UniPathway" id="UPA00253">
    <property type="reaction ID" value="UER00457"/>
</dbReference>
<evidence type="ECO:0000256" key="3">
    <source>
        <dbReference type="ARBA" id="ARBA00013236"/>
    </source>
</evidence>
<dbReference type="InterPro" id="IPR040727">
    <property type="entry name" value="NAPRTase_N"/>
</dbReference>
<keyword evidence="6 9" id="KW-0662">Pyridine nucleotide biosynthesis</keyword>
<dbReference type="PANTHER" id="PTHR11098:SF1">
    <property type="entry name" value="NICOTINATE PHOSPHORIBOSYLTRANSFERASE"/>
    <property type="match status" value="1"/>
</dbReference>
<keyword evidence="4" id="KW-0597">Phosphoprotein</keyword>
<dbReference type="Pfam" id="PF17956">
    <property type="entry name" value="NAPRTase_C"/>
    <property type="match status" value="1"/>
</dbReference>
<gene>
    <name evidence="13" type="ORF">CWI81_05815</name>
</gene>
<evidence type="ECO:0000256" key="8">
    <source>
        <dbReference type="ARBA" id="ARBA00048668"/>
    </source>
</evidence>
<dbReference type="Pfam" id="PF04095">
    <property type="entry name" value="NAPRTase"/>
    <property type="match status" value="1"/>
</dbReference>
<proteinExistence type="inferred from homology"/>
<keyword evidence="5 9" id="KW-0436">Ligase</keyword>
<comment type="pathway">
    <text evidence="1 9">Cofactor biosynthesis; NAD(+) biosynthesis; nicotinate D-ribonucleotide from nicotinate: step 1/1.</text>
</comment>
<sequence length="450" mass="50137">MTGTEQDDLGLFTDLYQLTMLDAYLNEDMHEEAVFTLFVRRLPDNRKFLLAAGLDPLLELLENLSFSEKQFDYLADQGFSDQLINYLREFEFSGQVRALPEGTVFFENEPMVEVRAPLPQAQLIETLVMNQLHLQTLLASKAARIALAAGDKPILDFGARRVHGIDAGVKGSRAMLLGGIRATSNMLAGHHYSLPVAGTMAHSYIQAHDSEFDAFKRFTERFPDTILLVDTIDTIEGVKKVIKLAKQLGDEFKVKGIRLDSGDLGELAKQSRKLLDDNGLEHLDIVASGGLDEYKISELENNKAPIDSFGVGTGMGVSDDAPALDIAYKLVEYAGKGRLKLSSGKPVLPGEKQVFRETKDGQFSQDTIARYDEQLPGHPLLQKVMTKGKRLPSHQRDFEKICEHAQQQLQQLPPSIRTIEKSDSYQVHISDRLSDYQQQVTEQVKKGGTS</sequence>
<keyword evidence="14" id="KW-1185">Reference proteome</keyword>
<dbReference type="NCBIfam" id="TIGR01513">
    <property type="entry name" value="NAPRTase_put"/>
    <property type="match status" value="1"/>
</dbReference>
<keyword evidence="7 9" id="KW-0808">Transferase</keyword>
<dbReference type="InterPro" id="IPR036068">
    <property type="entry name" value="Nicotinate_pribotase-like_C"/>
</dbReference>
<evidence type="ECO:0000256" key="5">
    <source>
        <dbReference type="ARBA" id="ARBA00022598"/>
    </source>
</evidence>
<dbReference type="NCBIfam" id="NF009131">
    <property type="entry name" value="PRK12484.1"/>
    <property type="match status" value="1"/>
</dbReference>
<dbReference type="NCBIfam" id="NF006696">
    <property type="entry name" value="PRK09243.1-3"/>
    <property type="match status" value="1"/>
</dbReference>
<dbReference type="CDD" id="cd01570">
    <property type="entry name" value="NAPRTase_A"/>
    <property type="match status" value="1"/>
</dbReference>
<dbReference type="GO" id="GO:0004516">
    <property type="term" value="F:nicotinate phosphoribosyltransferase activity"/>
    <property type="evidence" value="ECO:0007669"/>
    <property type="project" value="UniProtKB-UniRule"/>
</dbReference>
<dbReference type="Pfam" id="PF17767">
    <property type="entry name" value="NAPRTase_N"/>
    <property type="match status" value="1"/>
</dbReference>
<comment type="PTM">
    <text evidence="9">Transiently phosphorylated on a His residue during the reaction cycle. Phosphorylation strongly increases the affinity for substrates and increases the rate of nicotinate D-ribonucleotide production. Dephosphorylation regenerates the low-affinity form of the enzyme, leading to product release.</text>
</comment>
<dbReference type="EC" id="6.3.4.21" evidence="3 9"/>
<dbReference type="InterPro" id="IPR007229">
    <property type="entry name" value="Nic_PRibTrfase-Fam"/>
</dbReference>
<evidence type="ECO:0000259" key="11">
    <source>
        <dbReference type="Pfam" id="PF17767"/>
    </source>
</evidence>
<dbReference type="GO" id="GO:0047280">
    <property type="term" value="F:nicotinamide phosphoribosyltransferase activity"/>
    <property type="evidence" value="ECO:0007669"/>
    <property type="project" value="UniProtKB-ARBA"/>
</dbReference>
<dbReference type="RefSeq" id="WP_126784321.1">
    <property type="nucleotide sequence ID" value="NZ_PIQF01000001.1"/>
</dbReference>
<evidence type="ECO:0000256" key="6">
    <source>
        <dbReference type="ARBA" id="ARBA00022642"/>
    </source>
</evidence>
<dbReference type="InterPro" id="IPR006405">
    <property type="entry name" value="Nic_PRibTrfase_pncB"/>
</dbReference>
<comment type="catalytic activity">
    <reaction evidence="8 9">
        <text>5-phospho-alpha-D-ribose 1-diphosphate + nicotinate + ATP + H2O = nicotinate beta-D-ribonucleotide + ADP + phosphate + diphosphate</text>
        <dbReference type="Rhea" id="RHEA:36163"/>
        <dbReference type="ChEBI" id="CHEBI:15377"/>
        <dbReference type="ChEBI" id="CHEBI:30616"/>
        <dbReference type="ChEBI" id="CHEBI:32544"/>
        <dbReference type="ChEBI" id="CHEBI:33019"/>
        <dbReference type="ChEBI" id="CHEBI:43474"/>
        <dbReference type="ChEBI" id="CHEBI:57502"/>
        <dbReference type="ChEBI" id="CHEBI:58017"/>
        <dbReference type="ChEBI" id="CHEBI:456216"/>
        <dbReference type="EC" id="6.3.4.21"/>
    </reaction>
</comment>
<dbReference type="InterPro" id="IPR013785">
    <property type="entry name" value="Aldolase_TIM"/>
</dbReference>
<evidence type="ECO:0000256" key="9">
    <source>
        <dbReference type="RuleBase" id="RU365100"/>
    </source>
</evidence>
<evidence type="ECO:0000256" key="1">
    <source>
        <dbReference type="ARBA" id="ARBA00004952"/>
    </source>
</evidence>
<name>A0A432ZJ45_9GAMM</name>
<dbReference type="OrthoDB" id="9771406at2"/>
<dbReference type="GO" id="GO:0005829">
    <property type="term" value="C:cytosol"/>
    <property type="evidence" value="ECO:0007669"/>
    <property type="project" value="TreeGrafter"/>
</dbReference>
<accession>A0A432ZJ45</accession>
<dbReference type="AlphaFoldDB" id="A0A432ZJ45"/>
<dbReference type="InterPro" id="IPR041619">
    <property type="entry name" value="NAPRTase_C"/>
</dbReference>
<comment type="caution">
    <text evidence="13">The sequence shown here is derived from an EMBL/GenBank/DDBJ whole genome shotgun (WGS) entry which is preliminary data.</text>
</comment>
<evidence type="ECO:0000313" key="14">
    <source>
        <dbReference type="Proteomes" id="UP000287908"/>
    </source>
</evidence>
<comment type="function">
    <text evidence="9">Catalyzes the first step in the biosynthesis of NAD from nicotinic acid, the ATP-dependent synthesis of beta-nicotinate D-ribonucleotide from nicotinate and 5-phospho-D-ribose 1-phosphate.</text>
</comment>
<dbReference type="SUPFAM" id="SSF51690">
    <property type="entry name" value="Nicotinate/Quinolinate PRTase C-terminal domain-like"/>
    <property type="match status" value="1"/>
</dbReference>
<reference evidence="13 14" key="1">
    <citation type="journal article" date="2011" name="Front. Microbiol.">
        <title>Genomic signatures of strain selection and enhancement in Bacillus atrophaeus var. globigii, a historical biowarfare simulant.</title>
        <authorList>
            <person name="Gibbons H.S."/>
            <person name="Broomall S.M."/>
            <person name="McNew L.A."/>
            <person name="Daligault H."/>
            <person name="Chapman C."/>
            <person name="Bruce D."/>
            <person name="Karavis M."/>
            <person name="Krepps M."/>
            <person name="McGregor P.A."/>
            <person name="Hong C."/>
            <person name="Park K.H."/>
            <person name="Akmal A."/>
            <person name="Feldman A."/>
            <person name="Lin J.S."/>
            <person name="Chang W.E."/>
            <person name="Higgs B.W."/>
            <person name="Demirev P."/>
            <person name="Lindquist J."/>
            <person name="Liem A."/>
            <person name="Fochler E."/>
            <person name="Read T.D."/>
            <person name="Tapia R."/>
            <person name="Johnson S."/>
            <person name="Bishop-Lilly K.A."/>
            <person name="Detter C."/>
            <person name="Han C."/>
            <person name="Sozhamannan S."/>
            <person name="Rosenzweig C.N."/>
            <person name="Skowronski E.W."/>
        </authorList>
    </citation>
    <scope>NUCLEOTIDE SEQUENCE [LARGE SCALE GENOMIC DNA]</scope>
    <source>
        <strain evidence="13 14">CL-SP19</strain>
    </source>
</reference>
<dbReference type="Proteomes" id="UP000287908">
    <property type="component" value="Unassembled WGS sequence"/>
</dbReference>
<dbReference type="FunFam" id="3.20.20.70:FF:000076">
    <property type="entry name" value="Nicotinate phosphoribosyltransferase"/>
    <property type="match status" value="1"/>
</dbReference>
<evidence type="ECO:0000259" key="12">
    <source>
        <dbReference type="Pfam" id="PF17956"/>
    </source>
</evidence>
<evidence type="ECO:0000256" key="2">
    <source>
        <dbReference type="ARBA" id="ARBA00010897"/>
    </source>
</evidence>
<feature type="domain" description="Nicotinate phosphoribosyltransferase C-terminal" evidence="12">
    <location>
        <begin position="379"/>
        <end position="435"/>
    </location>
</feature>
<dbReference type="Gene3D" id="3.20.20.70">
    <property type="entry name" value="Aldolase class I"/>
    <property type="match status" value="1"/>
</dbReference>
<evidence type="ECO:0000256" key="7">
    <source>
        <dbReference type="ARBA" id="ARBA00022679"/>
    </source>
</evidence>
<dbReference type="PANTHER" id="PTHR11098">
    <property type="entry name" value="NICOTINATE PHOSPHORIBOSYLTRANSFERASE"/>
    <property type="match status" value="1"/>
</dbReference>
<evidence type="ECO:0000259" key="10">
    <source>
        <dbReference type="Pfam" id="PF04095"/>
    </source>
</evidence>
<dbReference type="Gene3D" id="3.20.140.10">
    <property type="entry name" value="nicotinate phosphoribosyltransferase"/>
    <property type="match status" value="2"/>
</dbReference>
<dbReference type="SUPFAM" id="SSF54675">
    <property type="entry name" value="Nicotinate/Quinolinate PRTase N-terminal domain-like"/>
    <property type="match status" value="1"/>
</dbReference>
<evidence type="ECO:0000256" key="4">
    <source>
        <dbReference type="ARBA" id="ARBA00022553"/>
    </source>
</evidence>
<organism evidence="13 14">
    <name type="scientific">Idiomarina seosinensis</name>
    <dbReference type="NCBI Taxonomy" id="281739"/>
    <lineage>
        <taxon>Bacteria</taxon>
        <taxon>Pseudomonadati</taxon>
        <taxon>Pseudomonadota</taxon>
        <taxon>Gammaproteobacteria</taxon>
        <taxon>Alteromonadales</taxon>
        <taxon>Idiomarinaceae</taxon>
        <taxon>Idiomarina</taxon>
    </lineage>
</organism>
<dbReference type="EMBL" id="PIQF01000001">
    <property type="protein sequence ID" value="RUO77991.1"/>
    <property type="molecule type" value="Genomic_DNA"/>
</dbReference>